<dbReference type="GO" id="GO:0015562">
    <property type="term" value="F:efflux transmembrane transporter activity"/>
    <property type="evidence" value="ECO:0007669"/>
    <property type="project" value="TreeGrafter"/>
</dbReference>
<dbReference type="Gene3D" id="1.10.287.470">
    <property type="entry name" value="Helix hairpin bin"/>
    <property type="match status" value="2"/>
</dbReference>
<dbReference type="NCBIfam" id="TIGR01730">
    <property type="entry name" value="RND_mfp"/>
    <property type="match status" value="1"/>
</dbReference>
<evidence type="ECO:0000256" key="1">
    <source>
        <dbReference type="ARBA" id="ARBA00004236"/>
    </source>
</evidence>
<proteinExistence type="inferred from homology"/>
<accession>A0A8J7E101</accession>
<gene>
    <name evidence="8" type="ORF">IQ249_21660</name>
</gene>
<feature type="signal peptide" evidence="5">
    <location>
        <begin position="1"/>
        <end position="27"/>
    </location>
</feature>
<dbReference type="Pfam" id="PF25917">
    <property type="entry name" value="BSH_RND"/>
    <property type="match status" value="1"/>
</dbReference>
<sequence length="460" mass="49653">MTDFNVRSLLSRKCLSGLLTLSWLVSACGNATPEMPQAGAVPVTVDTVRKGVVEESAEFNGKLEAKRRVVVRPQTDGQITAIAVNSGDAVEAGKLIVQLKPQKNQAEVNAAVSNVNVRQASLNSTRAELNGAKAEESRAKAQVQSAQADLQSQIAEVQRQQAEVKLRQEEFKRSTFLVSEGVQPQQELDEKKRNLDTAIANLKSQQALRNSRQEALNGARAALRVARQRIKGAEAALDRENARVREAEAQVGVVSEDLDDNRITAPISGIIGDISAKVGDYVEQGNELTSITQNSTLELRLSIPVERADQLRLGLPVELVDTNIRGQISFISPQVDSEAQSILAKATFTNDGNLRDGQFVRARVIWNSQSGILIPMTAVSRIGGQAFVFLVEDGESQEKIARQQPISLGALQGGKYPVLKGLEGGEKMVTEGILKLSDGAPIDPNSQPQETETTPSPEAQ</sequence>
<evidence type="ECO:0000259" key="6">
    <source>
        <dbReference type="Pfam" id="PF25917"/>
    </source>
</evidence>
<comment type="subcellular location">
    <subcellularLocation>
        <location evidence="1">Cell membrane</location>
    </subcellularLocation>
</comment>
<evidence type="ECO:0000313" key="9">
    <source>
        <dbReference type="Proteomes" id="UP000654482"/>
    </source>
</evidence>
<dbReference type="PROSITE" id="PS51257">
    <property type="entry name" value="PROKAR_LIPOPROTEIN"/>
    <property type="match status" value="1"/>
</dbReference>
<feature type="region of interest" description="Disordered" evidence="4">
    <location>
        <begin position="433"/>
        <end position="460"/>
    </location>
</feature>
<dbReference type="RefSeq" id="WP_194031585.1">
    <property type="nucleotide sequence ID" value="NZ_JADEWZ010000049.1"/>
</dbReference>
<feature type="coiled-coil region" evidence="3">
    <location>
        <begin position="122"/>
        <end position="250"/>
    </location>
</feature>
<dbReference type="InterPro" id="IPR058626">
    <property type="entry name" value="MdtA-like_b-barrel"/>
</dbReference>
<dbReference type="InterPro" id="IPR006143">
    <property type="entry name" value="RND_pump_MFP"/>
</dbReference>
<dbReference type="Pfam" id="PF25944">
    <property type="entry name" value="Beta-barrel_RND"/>
    <property type="match status" value="1"/>
</dbReference>
<organism evidence="8 9">
    <name type="scientific">Lusitaniella coriacea LEGE 07157</name>
    <dbReference type="NCBI Taxonomy" id="945747"/>
    <lineage>
        <taxon>Bacteria</taxon>
        <taxon>Bacillati</taxon>
        <taxon>Cyanobacteriota</taxon>
        <taxon>Cyanophyceae</taxon>
        <taxon>Spirulinales</taxon>
        <taxon>Lusitaniellaceae</taxon>
        <taxon>Lusitaniella</taxon>
    </lineage>
</organism>
<feature type="chain" id="PRO_5035149568" evidence="5">
    <location>
        <begin position="28"/>
        <end position="460"/>
    </location>
</feature>
<dbReference type="AlphaFoldDB" id="A0A8J7E101"/>
<dbReference type="PANTHER" id="PTHR30469:SF39">
    <property type="entry name" value="SLL0180 PROTEIN"/>
    <property type="match status" value="1"/>
</dbReference>
<dbReference type="PANTHER" id="PTHR30469">
    <property type="entry name" value="MULTIDRUG RESISTANCE PROTEIN MDTA"/>
    <property type="match status" value="1"/>
</dbReference>
<evidence type="ECO:0000256" key="3">
    <source>
        <dbReference type="SAM" id="Coils"/>
    </source>
</evidence>
<keyword evidence="5" id="KW-0732">Signal</keyword>
<name>A0A8J7E101_9CYAN</name>
<evidence type="ECO:0000256" key="4">
    <source>
        <dbReference type="SAM" id="MobiDB-lite"/>
    </source>
</evidence>
<comment type="caution">
    <text evidence="8">The sequence shown here is derived from an EMBL/GenBank/DDBJ whole genome shotgun (WGS) entry which is preliminary data.</text>
</comment>
<keyword evidence="9" id="KW-1185">Reference proteome</keyword>
<evidence type="ECO:0000313" key="8">
    <source>
        <dbReference type="EMBL" id="MBE9118501.1"/>
    </source>
</evidence>
<protein>
    <submittedName>
        <fullName evidence="8">Efflux RND transporter periplasmic adaptor subunit</fullName>
    </submittedName>
</protein>
<keyword evidence="3" id="KW-0175">Coiled coil</keyword>
<evidence type="ECO:0000256" key="2">
    <source>
        <dbReference type="ARBA" id="ARBA00009477"/>
    </source>
</evidence>
<dbReference type="InterPro" id="IPR058625">
    <property type="entry name" value="MdtA-like_BSH"/>
</dbReference>
<reference evidence="8" key="1">
    <citation type="submission" date="2020-10" db="EMBL/GenBank/DDBJ databases">
        <authorList>
            <person name="Castelo-Branco R."/>
            <person name="Eusebio N."/>
            <person name="Adriana R."/>
            <person name="Vieira A."/>
            <person name="Brugerolle De Fraissinette N."/>
            <person name="Rezende De Castro R."/>
            <person name="Schneider M.P."/>
            <person name="Vasconcelos V."/>
            <person name="Leao P.N."/>
        </authorList>
    </citation>
    <scope>NUCLEOTIDE SEQUENCE</scope>
    <source>
        <strain evidence="8">LEGE 07157</strain>
    </source>
</reference>
<dbReference type="GO" id="GO:1990281">
    <property type="term" value="C:efflux pump complex"/>
    <property type="evidence" value="ECO:0007669"/>
    <property type="project" value="TreeGrafter"/>
</dbReference>
<feature type="compositionally biased region" description="Polar residues" evidence="4">
    <location>
        <begin position="444"/>
        <end position="460"/>
    </location>
</feature>
<evidence type="ECO:0000259" key="7">
    <source>
        <dbReference type="Pfam" id="PF25944"/>
    </source>
</evidence>
<dbReference type="SUPFAM" id="SSF111369">
    <property type="entry name" value="HlyD-like secretion proteins"/>
    <property type="match status" value="2"/>
</dbReference>
<comment type="similarity">
    <text evidence="2">Belongs to the membrane fusion protein (MFP) (TC 8.A.1) family.</text>
</comment>
<evidence type="ECO:0000256" key="5">
    <source>
        <dbReference type="SAM" id="SignalP"/>
    </source>
</evidence>
<dbReference type="EMBL" id="JADEWZ010000049">
    <property type="protein sequence ID" value="MBE9118501.1"/>
    <property type="molecule type" value="Genomic_DNA"/>
</dbReference>
<dbReference type="Gene3D" id="2.40.50.100">
    <property type="match status" value="2"/>
</dbReference>
<feature type="domain" description="Multidrug resistance protein MdtA-like barrel-sandwich hybrid" evidence="6">
    <location>
        <begin position="67"/>
        <end position="292"/>
    </location>
</feature>
<dbReference type="Gene3D" id="2.40.420.20">
    <property type="match status" value="1"/>
</dbReference>
<feature type="domain" description="Multidrug resistance protein MdtA-like beta-barrel" evidence="7">
    <location>
        <begin position="324"/>
        <end position="364"/>
    </location>
</feature>
<dbReference type="Proteomes" id="UP000654482">
    <property type="component" value="Unassembled WGS sequence"/>
</dbReference>
<dbReference type="Gene3D" id="2.40.30.170">
    <property type="match status" value="1"/>
</dbReference>